<dbReference type="EMBL" id="JAESDN010000001">
    <property type="protein sequence ID" value="KAG7057501.1"/>
    <property type="molecule type" value="Genomic_DNA"/>
</dbReference>
<dbReference type="AlphaFoldDB" id="A0A9P7RG12"/>
<comment type="caution">
    <text evidence="1">The sequence shown here is derived from an EMBL/GenBank/DDBJ whole genome shotgun (WGS) entry which is preliminary data.</text>
</comment>
<organism evidence="1 2">
    <name type="scientific">Colletotrichum scovillei</name>
    <dbReference type="NCBI Taxonomy" id="1209932"/>
    <lineage>
        <taxon>Eukaryota</taxon>
        <taxon>Fungi</taxon>
        <taxon>Dikarya</taxon>
        <taxon>Ascomycota</taxon>
        <taxon>Pezizomycotina</taxon>
        <taxon>Sordariomycetes</taxon>
        <taxon>Hypocreomycetidae</taxon>
        <taxon>Glomerellales</taxon>
        <taxon>Glomerellaceae</taxon>
        <taxon>Colletotrichum</taxon>
        <taxon>Colletotrichum acutatum species complex</taxon>
    </lineage>
</organism>
<dbReference type="Proteomes" id="UP000699042">
    <property type="component" value="Unassembled WGS sequence"/>
</dbReference>
<proteinExistence type="predicted"/>
<evidence type="ECO:0000313" key="1">
    <source>
        <dbReference type="EMBL" id="KAG7057501.1"/>
    </source>
</evidence>
<accession>A0A9P7RG12</accession>
<keyword evidence="2" id="KW-1185">Reference proteome</keyword>
<evidence type="ECO:0000313" key="2">
    <source>
        <dbReference type="Proteomes" id="UP000699042"/>
    </source>
</evidence>
<protein>
    <submittedName>
        <fullName evidence="1">Uncharacterized protein</fullName>
    </submittedName>
</protein>
<reference evidence="1" key="1">
    <citation type="submission" date="2021-05" db="EMBL/GenBank/DDBJ databases">
        <title>Comparative genomics of three Colletotrichum scovillei strains and genetic complementation revealed genes involved fungal growth and virulence on chili pepper.</title>
        <authorList>
            <person name="Hsieh D.-K."/>
            <person name="Chuang S.-C."/>
            <person name="Chen C.-Y."/>
            <person name="Chao Y.-T."/>
            <person name="Lu M.-Y.J."/>
            <person name="Lee M.-H."/>
            <person name="Shih M.-C."/>
        </authorList>
    </citation>
    <scope>NUCLEOTIDE SEQUENCE</scope>
    <source>
        <strain evidence="1">Coll-153</strain>
    </source>
</reference>
<name>A0A9P7RG12_9PEZI</name>
<gene>
    <name evidence="1" type="ORF">JMJ77_004887</name>
</gene>
<sequence>MRDSDFLLDEFVAAAGSAVQCQCQGYVPGSASKPSVSAKTLGLGLAPTAHLLRFLTCWLEPFEWVDIRPLLLVYKAFGFACHSSFLTHWVTCWQSWAIAPAPLWTDIHGN</sequence>